<name>A0A9P1BTD8_9DINO</name>
<dbReference type="EMBL" id="CAMXCT020000358">
    <property type="protein sequence ID" value="CAL1131041.1"/>
    <property type="molecule type" value="Genomic_DNA"/>
</dbReference>
<organism evidence="2">
    <name type="scientific">Cladocopium goreaui</name>
    <dbReference type="NCBI Taxonomy" id="2562237"/>
    <lineage>
        <taxon>Eukaryota</taxon>
        <taxon>Sar</taxon>
        <taxon>Alveolata</taxon>
        <taxon>Dinophyceae</taxon>
        <taxon>Suessiales</taxon>
        <taxon>Symbiodiniaceae</taxon>
        <taxon>Cladocopium</taxon>
    </lineage>
</organism>
<comment type="caution">
    <text evidence="2">The sequence shown here is derived from an EMBL/GenBank/DDBJ whole genome shotgun (WGS) entry which is preliminary data.</text>
</comment>
<reference evidence="2" key="1">
    <citation type="submission" date="2022-10" db="EMBL/GenBank/DDBJ databases">
        <authorList>
            <person name="Chen Y."/>
            <person name="Dougan E. K."/>
            <person name="Chan C."/>
            <person name="Rhodes N."/>
            <person name="Thang M."/>
        </authorList>
    </citation>
    <scope>NUCLEOTIDE SEQUENCE</scope>
</reference>
<evidence type="ECO:0000313" key="4">
    <source>
        <dbReference type="Proteomes" id="UP001152797"/>
    </source>
</evidence>
<sequence length="201" mass="21503">MLPRSTIRHLPPRPRLPDARLGKKAARRTDDGRDAETAQERIQDLRDAVKDAKATGLSEEEMASAVAVLEQLMMEVLARSDLAEAMQLATIDALKPAIENARAAGIDAEELIPAQTQLENAYKPTARAKLKEAVLTRDIPSILAAIEQGKAVGLSVMAIAEAIGAALRQPKSARTQGCHQLGTDQRPQGRTERCTSAGPGA</sequence>
<feature type="region of interest" description="Disordered" evidence="1">
    <location>
        <begin position="173"/>
        <end position="201"/>
    </location>
</feature>
<dbReference type="EMBL" id="CAMXCT030000358">
    <property type="protein sequence ID" value="CAL4764978.1"/>
    <property type="molecule type" value="Genomic_DNA"/>
</dbReference>
<evidence type="ECO:0000313" key="3">
    <source>
        <dbReference type="EMBL" id="CAL1131041.1"/>
    </source>
</evidence>
<feature type="compositionally biased region" description="Basic residues" evidence="1">
    <location>
        <begin position="1"/>
        <end position="12"/>
    </location>
</feature>
<dbReference type="OrthoDB" id="445112at2759"/>
<dbReference type="EMBL" id="CAMXCT010000358">
    <property type="protein sequence ID" value="CAI3977666.1"/>
    <property type="molecule type" value="Genomic_DNA"/>
</dbReference>
<gene>
    <name evidence="2" type="ORF">C1SCF055_LOCUS5790</name>
</gene>
<evidence type="ECO:0000313" key="2">
    <source>
        <dbReference type="EMBL" id="CAI3977666.1"/>
    </source>
</evidence>
<feature type="compositionally biased region" description="Basic and acidic residues" evidence="1">
    <location>
        <begin position="15"/>
        <end position="43"/>
    </location>
</feature>
<feature type="compositionally biased region" description="Polar residues" evidence="1">
    <location>
        <begin position="173"/>
        <end position="186"/>
    </location>
</feature>
<protein>
    <submittedName>
        <fullName evidence="2">Uncharacterized protein</fullName>
    </submittedName>
</protein>
<dbReference type="AlphaFoldDB" id="A0A9P1BTD8"/>
<feature type="region of interest" description="Disordered" evidence="1">
    <location>
        <begin position="1"/>
        <end position="43"/>
    </location>
</feature>
<keyword evidence="4" id="KW-1185">Reference proteome</keyword>
<accession>A0A9P1BTD8</accession>
<dbReference type="Proteomes" id="UP001152797">
    <property type="component" value="Unassembled WGS sequence"/>
</dbReference>
<proteinExistence type="predicted"/>
<reference evidence="3" key="2">
    <citation type="submission" date="2024-04" db="EMBL/GenBank/DDBJ databases">
        <authorList>
            <person name="Chen Y."/>
            <person name="Shah S."/>
            <person name="Dougan E. K."/>
            <person name="Thang M."/>
            <person name="Chan C."/>
        </authorList>
    </citation>
    <scope>NUCLEOTIDE SEQUENCE [LARGE SCALE GENOMIC DNA]</scope>
</reference>
<evidence type="ECO:0000256" key="1">
    <source>
        <dbReference type="SAM" id="MobiDB-lite"/>
    </source>
</evidence>